<dbReference type="PANTHER" id="PTHR19443">
    <property type="entry name" value="HEXOKINASE"/>
    <property type="match status" value="1"/>
</dbReference>
<evidence type="ECO:0000313" key="15">
    <source>
        <dbReference type="Proteomes" id="UP000001514"/>
    </source>
</evidence>
<dbReference type="OMA" id="GNQMFEK"/>
<evidence type="ECO:0000256" key="6">
    <source>
        <dbReference type="ARBA" id="ARBA00022777"/>
    </source>
</evidence>
<keyword evidence="4 11" id="KW-0808">Transferase</keyword>
<gene>
    <name evidence="14" type="ORF">SELMODRAFT_150326</name>
</gene>
<dbReference type="AlphaFoldDB" id="D8RVJ0"/>
<dbReference type="HOGENOM" id="CLU_014393_5_1_1"/>
<dbReference type="EC" id="2.7.1.-" evidence="11"/>
<name>D8RVJ0_SELML</name>
<dbReference type="CDD" id="cd24020">
    <property type="entry name" value="ASKHA_NBD_HK_plant"/>
    <property type="match status" value="1"/>
</dbReference>
<dbReference type="InterPro" id="IPR043129">
    <property type="entry name" value="ATPase_NBD"/>
</dbReference>
<dbReference type="KEGG" id="smo:SELMODRAFT_150326"/>
<dbReference type="GO" id="GO:0051156">
    <property type="term" value="P:glucose 6-phosphate metabolic process"/>
    <property type="evidence" value="ECO:0000318"/>
    <property type="project" value="GO_Central"/>
</dbReference>
<dbReference type="InterPro" id="IPR001312">
    <property type="entry name" value="Hexokinase"/>
</dbReference>
<comment type="pathway">
    <text evidence="2">Carbohydrate metabolism; hexose metabolism.</text>
</comment>
<comment type="catalytic activity">
    <reaction evidence="10">
        <text>D-fructose + ATP = D-fructose 6-phosphate + ADP + H(+)</text>
        <dbReference type="Rhea" id="RHEA:16125"/>
        <dbReference type="ChEBI" id="CHEBI:15378"/>
        <dbReference type="ChEBI" id="CHEBI:30616"/>
        <dbReference type="ChEBI" id="CHEBI:37721"/>
        <dbReference type="ChEBI" id="CHEBI:61527"/>
        <dbReference type="ChEBI" id="CHEBI:456216"/>
        <dbReference type="EC" id="2.7.1.1"/>
    </reaction>
    <physiologicalReaction direction="left-to-right" evidence="10">
        <dbReference type="Rhea" id="RHEA:16126"/>
    </physiologicalReaction>
</comment>
<dbReference type="OrthoDB" id="419537at2759"/>
<dbReference type="eggNOG" id="KOG1369">
    <property type="taxonomic scope" value="Eukaryota"/>
</dbReference>
<dbReference type="PROSITE" id="PS51748">
    <property type="entry name" value="HEXOKINASE_2"/>
    <property type="match status" value="1"/>
</dbReference>
<sequence length="480" mass="51840">MASTVVSKQAKGRGNWNKSLSILKEFQSVCSTPAESLWSLVDEMIAEMEAGLAKEGGGKMRMLLTFVDNLPNGNETGIFYALDLGGTNFRVLRVQLGGKEGGVMRKESREAAIPPELMQGTNKELFDYIAKELADFACTSDENFCPRGKRLQLGFTFSFPIHQTSIKSGNLINWTKGFAVPDTVGKDVVKELEAAITRQGLEMRVSALVNDTVGTLARGHFVDEDVMISVILGTGTNACYVEDAAAIPKWHGRSRFMVINTEWGSSWSDNLPRADVDEALDAESINPGDQFFEKLVSGMYLGDILRRVLLKMATEAQLFGDEVPSKLLSPLSLTTPKMCAMHHDETSDLHEVGRILSESIGVDDTSLEVRQLVVEVCEAVAMRAARLAGAGIVGILKKIGRDGSTSGENGSVRSGAPRTVVAVDGGLYEKYPRFQEHLQKVVVEMLGEETAQQVSIELSQDGSGVGAALIAACCPSAPSL</sequence>
<reference evidence="14 15" key="1">
    <citation type="journal article" date="2011" name="Science">
        <title>The Selaginella genome identifies genetic changes associated with the evolution of vascular plants.</title>
        <authorList>
            <person name="Banks J.A."/>
            <person name="Nishiyama T."/>
            <person name="Hasebe M."/>
            <person name="Bowman J.L."/>
            <person name="Gribskov M."/>
            <person name="dePamphilis C."/>
            <person name="Albert V.A."/>
            <person name="Aono N."/>
            <person name="Aoyama T."/>
            <person name="Ambrose B.A."/>
            <person name="Ashton N.W."/>
            <person name="Axtell M.J."/>
            <person name="Barker E."/>
            <person name="Barker M.S."/>
            <person name="Bennetzen J.L."/>
            <person name="Bonawitz N.D."/>
            <person name="Chapple C."/>
            <person name="Cheng C."/>
            <person name="Correa L.G."/>
            <person name="Dacre M."/>
            <person name="DeBarry J."/>
            <person name="Dreyer I."/>
            <person name="Elias M."/>
            <person name="Engstrom E.M."/>
            <person name="Estelle M."/>
            <person name="Feng L."/>
            <person name="Finet C."/>
            <person name="Floyd S.K."/>
            <person name="Frommer W.B."/>
            <person name="Fujita T."/>
            <person name="Gramzow L."/>
            <person name="Gutensohn M."/>
            <person name="Harholt J."/>
            <person name="Hattori M."/>
            <person name="Heyl A."/>
            <person name="Hirai T."/>
            <person name="Hiwatashi Y."/>
            <person name="Ishikawa M."/>
            <person name="Iwata M."/>
            <person name="Karol K.G."/>
            <person name="Koehler B."/>
            <person name="Kolukisaoglu U."/>
            <person name="Kubo M."/>
            <person name="Kurata T."/>
            <person name="Lalonde S."/>
            <person name="Li K."/>
            <person name="Li Y."/>
            <person name="Litt A."/>
            <person name="Lyons E."/>
            <person name="Manning G."/>
            <person name="Maruyama T."/>
            <person name="Michael T.P."/>
            <person name="Mikami K."/>
            <person name="Miyazaki S."/>
            <person name="Morinaga S."/>
            <person name="Murata T."/>
            <person name="Mueller-Roeber B."/>
            <person name="Nelson D.R."/>
            <person name="Obara M."/>
            <person name="Oguri Y."/>
            <person name="Olmstead R.G."/>
            <person name="Onodera N."/>
            <person name="Petersen B.L."/>
            <person name="Pils B."/>
            <person name="Prigge M."/>
            <person name="Rensing S.A."/>
            <person name="Riano-Pachon D.M."/>
            <person name="Roberts A.W."/>
            <person name="Sato Y."/>
            <person name="Scheller H.V."/>
            <person name="Schulz B."/>
            <person name="Schulz C."/>
            <person name="Shakirov E.V."/>
            <person name="Shibagaki N."/>
            <person name="Shinohara N."/>
            <person name="Shippen D.E."/>
            <person name="Soerensen I."/>
            <person name="Sotooka R."/>
            <person name="Sugimoto N."/>
            <person name="Sugita M."/>
            <person name="Sumikawa N."/>
            <person name="Tanurdzic M."/>
            <person name="Theissen G."/>
            <person name="Ulvskov P."/>
            <person name="Wakazuki S."/>
            <person name="Weng J.K."/>
            <person name="Willats W.W."/>
            <person name="Wipf D."/>
            <person name="Wolf P.G."/>
            <person name="Yang L."/>
            <person name="Zimmer A.D."/>
            <person name="Zhu Q."/>
            <person name="Mitros T."/>
            <person name="Hellsten U."/>
            <person name="Loque D."/>
            <person name="Otillar R."/>
            <person name="Salamov A."/>
            <person name="Schmutz J."/>
            <person name="Shapiro H."/>
            <person name="Lindquist E."/>
            <person name="Lucas S."/>
            <person name="Rokhsar D."/>
            <person name="Grigoriev I.V."/>
        </authorList>
    </citation>
    <scope>NUCLEOTIDE SEQUENCE [LARGE SCALE GENOMIC DNA]</scope>
</reference>
<evidence type="ECO:0000313" key="14">
    <source>
        <dbReference type="EMBL" id="EFJ23780.1"/>
    </source>
</evidence>
<comment type="similarity">
    <text evidence="3 11">Belongs to the hexokinase family.</text>
</comment>
<feature type="domain" description="Hexokinase N-terminal" evidence="12">
    <location>
        <begin position="23"/>
        <end position="220"/>
    </location>
</feature>
<dbReference type="Proteomes" id="UP000001514">
    <property type="component" value="Unassembled WGS sequence"/>
</dbReference>
<dbReference type="PANTHER" id="PTHR19443:SF16">
    <property type="entry name" value="HEXOKINASE TYPE 1-RELATED"/>
    <property type="match status" value="1"/>
</dbReference>
<dbReference type="EMBL" id="GL377591">
    <property type="protein sequence ID" value="EFJ23780.1"/>
    <property type="molecule type" value="Genomic_DNA"/>
</dbReference>
<evidence type="ECO:0000256" key="4">
    <source>
        <dbReference type="ARBA" id="ARBA00022679"/>
    </source>
</evidence>
<dbReference type="Pfam" id="PF03727">
    <property type="entry name" value="Hexokinase_2"/>
    <property type="match status" value="1"/>
</dbReference>
<dbReference type="GO" id="GO:0006006">
    <property type="term" value="P:glucose metabolic process"/>
    <property type="evidence" value="ECO:0000318"/>
    <property type="project" value="GO_Central"/>
</dbReference>
<dbReference type="Gramene" id="EFJ23780">
    <property type="protein sequence ID" value="EFJ23780"/>
    <property type="gene ID" value="SELMODRAFT_150326"/>
</dbReference>
<keyword evidence="5 11" id="KW-0547">Nucleotide-binding</keyword>
<dbReference type="Gene3D" id="3.40.367.20">
    <property type="match status" value="1"/>
</dbReference>
<dbReference type="InterPro" id="IPR022672">
    <property type="entry name" value="Hexokinase_N"/>
</dbReference>
<dbReference type="GO" id="GO:0008865">
    <property type="term" value="F:fructokinase activity"/>
    <property type="evidence" value="ECO:0000318"/>
    <property type="project" value="GO_Central"/>
</dbReference>
<dbReference type="GO" id="GO:0001678">
    <property type="term" value="P:intracellular glucose homeostasis"/>
    <property type="evidence" value="ECO:0000318"/>
    <property type="project" value="GO_Central"/>
</dbReference>
<evidence type="ECO:0000256" key="2">
    <source>
        <dbReference type="ARBA" id="ARBA00005028"/>
    </source>
</evidence>
<comment type="catalytic activity">
    <reaction evidence="9">
        <text>a D-hexose + ATP = a D-hexose 6-phosphate + ADP + H(+)</text>
        <dbReference type="Rhea" id="RHEA:22740"/>
        <dbReference type="ChEBI" id="CHEBI:4194"/>
        <dbReference type="ChEBI" id="CHEBI:15378"/>
        <dbReference type="ChEBI" id="CHEBI:30616"/>
        <dbReference type="ChEBI" id="CHEBI:229467"/>
        <dbReference type="ChEBI" id="CHEBI:456216"/>
        <dbReference type="EC" id="2.7.1.1"/>
    </reaction>
    <physiologicalReaction direction="left-to-right" evidence="9">
        <dbReference type="Rhea" id="RHEA:22741"/>
    </physiologicalReaction>
</comment>
<keyword evidence="15" id="KW-1185">Reference proteome</keyword>
<dbReference type="GO" id="GO:0005536">
    <property type="term" value="F:D-glucose binding"/>
    <property type="evidence" value="ECO:0007669"/>
    <property type="project" value="InterPro"/>
</dbReference>
<dbReference type="InParanoid" id="D8RVJ0"/>
<dbReference type="SUPFAM" id="SSF53067">
    <property type="entry name" value="Actin-like ATPase domain"/>
    <property type="match status" value="2"/>
</dbReference>
<dbReference type="PRINTS" id="PR00475">
    <property type="entry name" value="HEXOKINASE"/>
</dbReference>
<dbReference type="Pfam" id="PF00349">
    <property type="entry name" value="Hexokinase_1"/>
    <property type="match status" value="1"/>
</dbReference>
<dbReference type="Gene3D" id="3.30.420.40">
    <property type="match status" value="1"/>
</dbReference>
<dbReference type="GO" id="GO:0005829">
    <property type="term" value="C:cytosol"/>
    <property type="evidence" value="ECO:0000318"/>
    <property type="project" value="GO_Central"/>
</dbReference>
<evidence type="ECO:0000256" key="5">
    <source>
        <dbReference type="ARBA" id="ARBA00022741"/>
    </source>
</evidence>
<proteinExistence type="inferred from homology"/>
<dbReference type="GO" id="GO:0006096">
    <property type="term" value="P:glycolytic process"/>
    <property type="evidence" value="ECO:0000318"/>
    <property type="project" value="GO_Central"/>
</dbReference>
<evidence type="ECO:0000259" key="13">
    <source>
        <dbReference type="Pfam" id="PF03727"/>
    </source>
</evidence>
<dbReference type="GO" id="GO:0005524">
    <property type="term" value="F:ATP binding"/>
    <property type="evidence" value="ECO:0007669"/>
    <property type="project" value="UniProtKB-UniRule"/>
</dbReference>
<evidence type="ECO:0000259" key="12">
    <source>
        <dbReference type="Pfam" id="PF00349"/>
    </source>
</evidence>
<evidence type="ECO:0000256" key="1">
    <source>
        <dbReference type="ARBA" id="ARBA00004888"/>
    </source>
</evidence>
<accession>D8RVJ0</accession>
<dbReference type="InterPro" id="IPR022673">
    <property type="entry name" value="Hexokinase_C"/>
</dbReference>
<dbReference type="STRING" id="88036.D8RVJ0"/>
<evidence type="ECO:0000256" key="7">
    <source>
        <dbReference type="ARBA" id="ARBA00022840"/>
    </source>
</evidence>
<evidence type="ECO:0000256" key="10">
    <source>
        <dbReference type="ARBA" id="ARBA00047905"/>
    </source>
</evidence>
<keyword evidence="7 11" id="KW-0067">ATP-binding</keyword>
<evidence type="ECO:0000256" key="8">
    <source>
        <dbReference type="ARBA" id="ARBA00023152"/>
    </source>
</evidence>
<evidence type="ECO:0000256" key="11">
    <source>
        <dbReference type="RuleBase" id="RU362007"/>
    </source>
</evidence>
<keyword evidence="8 11" id="KW-0324">Glycolysis</keyword>
<comment type="pathway">
    <text evidence="1">Carbohydrate degradation; glycolysis; D-glyceraldehyde 3-phosphate and glycerone phosphate from D-glucose: step 1/4.</text>
</comment>
<dbReference type="FunFam" id="3.30.420.40:FF:000034">
    <property type="entry name" value="Phosphotransferase"/>
    <property type="match status" value="1"/>
</dbReference>
<dbReference type="GO" id="GO:0005739">
    <property type="term" value="C:mitochondrion"/>
    <property type="evidence" value="ECO:0000318"/>
    <property type="project" value="GO_Central"/>
</dbReference>
<feature type="domain" description="Hexokinase C-terminal" evidence="13">
    <location>
        <begin position="228"/>
        <end position="473"/>
    </location>
</feature>
<dbReference type="UniPathway" id="UPA00109">
    <property type="reaction ID" value="UER00180"/>
</dbReference>
<protein>
    <recommendedName>
        <fullName evidence="11">Phosphotransferase</fullName>
        <ecNumber evidence="11">2.7.1.-</ecNumber>
    </recommendedName>
</protein>
<evidence type="ECO:0000256" key="3">
    <source>
        <dbReference type="ARBA" id="ARBA00009225"/>
    </source>
</evidence>
<evidence type="ECO:0000256" key="9">
    <source>
        <dbReference type="ARBA" id="ARBA00044613"/>
    </source>
</evidence>
<dbReference type="GO" id="GO:0004340">
    <property type="term" value="F:glucokinase activity"/>
    <property type="evidence" value="ECO:0000318"/>
    <property type="project" value="GO_Central"/>
</dbReference>
<dbReference type="UniPathway" id="UPA00242"/>
<organism evidence="15">
    <name type="scientific">Selaginella moellendorffii</name>
    <name type="common">Spikemoss</name>
    <dbReference type="NCBI Taxonomy" id="88036"/>
    <lineage>
        <taxon>Eukaryota</taxon>
        <taxon>Viridiplantae</taxon>
        <taxon>Streptophyta</taxon>
        <taxon>Embryophyta</taxon>
        <taxon>Tracheophyta</taxon>
        <taxon>Lycopodiopsida</taxon>
        <taxon>Selaginellales</taxon>
        <taxon>Selaginellaceae</taxon>
        <taxon>Selaginella</taxon>
    </lineage>
</organism>
<keyword evidence="6 11" id="KW-0418">Kinase</keyword>